<protein>
    <recommendedName>
        <fullName evidence="3 9">Mediator of RNA polymerase II transcription subunit 15</fullName>
    </recommendedName>
    <alternativeName>
        <fullName evidence="8 9">Mediator complex subunit 15</fullName>
    </alternativeName>
</protein>
<dbReference type="GO" id="GO:0070847">
    <property type="term" value="C:core mediator complex"/>
    <property type="evidence" value="ECO:0000318"/>
    <property type="project" value="GO_Central"/>
</dbReference>
<accession>A0A7M7N7H2</accession>
<dbReference type="InterPro" id="IPR036529">
    <property type="entry name" value="KIX_dom_sf"/>
</dbReference>
<organism evidence="14 15">
    <name type="scientific">Strongylocentrotus purpuratus</name>
    <name type="common">Purple sea urchin</name>
    <dbReference type="NCBI Taxonomy" id="7668"/>
    <lineage>
        <taxon>Eukaryota</taxon>
        <taxon>Metazoa</taxon>
        <taxon>Echinodermata</taxon>
        <taxon>Eleutherozoa</taxon>
        <taxon>Echinozoa</taxon>
        <taxon>Echinoidea</taxon>
        <taxon>Euechinoidea</taxon>
        <taxon>Echinacea</taxon>
        <taxon>Camarodonta</taxon>
        <taxon>Echinidea</taxon>
        <taxon>Strongylocentrotidae</taxon>
        <taxon>Strongylocentrotus</taxon>
    </lineage>
</organism>
<dbReference type="OrthoDB" id="10055322at2759"/>
<dbReference type="PANTHER" id="PTHR31804:SF3">
    <property type="entry name" value="MEDIATOR OF RNA POLYMERASE II TRANSCRIPTION SUBUNIT 15"/>
    <property type="match status" value="1"/>
</dbReference>
<feature type="compositionally biased region" description="Gly residues" evidence="10">
    <location>
        <begin position="181"/>
        <end position="192"/>
    </location>
</feature>
<evidence type="ECO:0000259" key="13">
    <source>
        <dbReference type="Pfam" id="PF21539"/>
    </source>
</evidence>
<keyword evidence="7 9" id="KW-0539">Nucleus</keyword>
<keyword evidence="6 9" id="KW-0804">Transcription</keyword>
<name>A0A7M7N7H2_STRPU</name>
<dbReference type="GO" id="GO:0003712">
    <property type="term" value="F:transcription coregulator activity"/>
    <property type="evidence" value="ECO:0007669"/>
    <property type="project" value="InterPro"/>
</dbReference>
<feature type="compositionally biased region" description="Low complexity" evidence="10">
    <location>
        <begin position="271"/>
        <end position="281"/>
    </location>
</feature>
<evidence type="ECO:0000256" key="6">
    <source>
        <dbReference type="ARBA" id="ARBA00023163"/>
    </source>
</evidence>
<feature type="compositionally biased region" description="Low complexity" evidence="10">
    <location>
        <begin position="193"/>
        <end position="211"/>
    </location>
</feature>
<feature type="compositionally biased region" description="Low complexity" evidence="10">
    <location>
        <begin position="1"/>
        <end position="13"/>
    </location>
</feature>
<evidence type="ECO:0000256" key="4">
    <source>
        <dbReference type="ARBA" id="ARBA00023015"/>
    </source>
</evidence>
<dbReference type="InterPro" id="IPR048386">
    <property type="entry name" value="Med15_C"/>
</dbReference>
<gene>
    <name evidence="9" type="primary">MED15</name>
</gene>
<feature type="compositionally biased region" description="Polar residues" evidence="10">
    <location>
        <begin position="355"/>
        <end position="397"/>
    </location>
</feature>
<dbReference type="Pfam" id="PF21538">
    <property type="entry name" value="Med15_M"/>
    <property type="match status" value="1"/>
</dbReference>
<feature type="region of interest" description="Disordered" evidence="10">
    <location>
        <begin position="355"/>
        <end position="449"/>
    </location>
</feature>
<dbReference type="FunFam" id="1.10.246.20:FF:000002">
    <property type="entry name" value="Mediator of RNA polymerase II transcription subunit 15"/>
    <property type="match status" value="1"/>
</dbReference>
<feature type="region of interest" description="Disordered" evidence="10">
    <location>
        <begin position="1"/>
        <end position="24"/>
    </location>
</feature>
<keyword evidence="4 9" id="KW-0805">Transcription regulation</keyword>
<feature type="region of interest" description="Disordered" evidence="10">
    <location>
        <begin position="307"/>
        <end position="337"/>
    </location>
</feature>
<evidence type="ECO:0000259" key="11">
    <source>
        <dbReference type="Pfam" id="PF09606"/>
    </source>
</evidence>
<feature type="region of interest" description="Disordered" evidence="10">
    <location>
        <begin position="603"/>
        <end position="623"/>
    </location>
</feature>
<proteinExistence type="inferred from homology"/>
<evidence type="ECO:0000256" key="9">
    <source>
        <dbReference type="RuleBase" id="RU364148"/>
    </source>
</evidence>
<feature type="domain" description="Mediator of RNA polymerase II transcription subunit 15 N-terminal" evidence="11">
    <location>
        <begin position="19"/>
        <end position="87"/>
    </location>
</feature>
<feature type="region of interest" description="Disordered" evidence="10">
    <location>
        <begin position="115"/>
        <end position="281"/>
    </location>
</feature>
<dbReference type="Proteomes" id="UP000007110">
    <property type="component" value="Unassembled WGS sequence"/>
</dbReference>
<dbReference type="PANTHER" id="PTHR31804">
    <property type="entry name" value="MEDIATOR OF RNA POLYMERASE II TRANSCRIPTION SUBUNIT 15"/>
    <property type="match status" value="1"/>
</dbReference>
<comment type="subcellular location">
    <subcellularLocation>
        <location evidence="1 9">Nucleus</location>
    </subcellularLocation>
</comment>
<feature type="domain" description="ARC105/Med15 mediator subunit central" evidence="12">
    <location>
        <begin position="457"/>
        <end position="597"/>
    </location>
</feature>
<evidence type="ECO:0000256" key="2">
    <source>
        <dbReference type="ARBA" id="ARBA00009807"/>
    </source>
</evidence>
<dbReference type="AlphaFoldDB" id="A0A7M7N7H2"/>
<evidence type="ECO:0000256" key="10">
    <source>
        <dbReference type="SAM" id="MobiDB-lite"/>
    </source>
</evidence>
<feature type="domain" description="ARC105/Med15 mediator subunit C-terminal" evidence="13">
    <location>
        <begin position="628"/>
        <end position="736"/>
    </location>
</feature>
<dbReference type="FunCoup" id="A0A7M7N7H2">
    <property type="interactions" value="1054"/>
</dbReference>
<dbReference type="OMA" id="GPVPNQM"/>
<feature type="compositionally biased region" description="Polar residues" evidence="10">
    <location>
        <begin position="115"/>
        <end position="133"/>
    </location>
</feature>
<reference evidence="14" key="2">
    <citation type="submission" date="2021-01" db="UniProtKB">
        <authorList>
            <consortium name="EnsemblMetazoa"/>
        </authorList>
    </citation>
    <scope>IDENTIFICATION</scope>
</reference>
<dbReference type="Pfam" id="PF21539">
    <property type="entry name" value="Med15_C"/>
    <property type="match status" value="1"/>
</dbReference>
<sequence>MTTPGAGAMSAAAGSGGPDGNWRSTQFRSKVVAQINDALRDACNPIEKSGSELEEHIFNRARDRDSYLSLVARLILHMRDSNAAKEKGLTGRMTPNMAGQQQDPMVALQGLTQMGQSHSPGGPSLQMQPNPNQMVPGVGNQGNRPMMRNQMGQPQGGNLMDQRQQQQLQNLQKLMSNPSQPGGGGMAPGSGGMHQSQQAGQTQQSQQQPSQMPGHYQGGAVGGMQQTGFPGPPGGGGNMTPQPQTGGMPVGPQGGPNQMHGMQQQGGGQMGMPQNNMSQNNMMPQQQMNQMVRPQQNFQNTMVMQGQKPQAPIPPRAQVPRSYPVQSTPPIQSRAPMSPYGGYPYMMSPQSVVTDSPVYRQQPSPAQPTQQGSAPGSNAMHSPASYLQPSPSPQGLSIPSPASAGSQRGGPPSVPSPSSTLNTPGNPASVGSINPSPGGGMRGGPGSNQGQAELIAYQEKMRFLSKYIEPLKKTILANSNREESGGLSATDVNKMKGLLEIIANPNPNKRLTLQQLTKCEQYLEGFEQVRNQLATSNSTSAAGTSTTATSASATSTLDTRIMGKTNMFQPLLDAVKANIDSPYINHTLQRTFGPALTTLQGNPSHFPSPPAKKLKTEHDRSPTTQTAIPNIIQGEVARLAPKFRVNLDPMFHTSSKDVHLICRLDDKHLPSVPPINVAIPEQYPELSPNYDVSQQEYGQTPFLKLVQAALQNQVMRMPDRYTLTQILDAWEMSVRKSCLKMIAARDAT</sequence>
<feature type="compositionally biased region" description="Polar residues" evidence="10">
    <location>
        <begin position="420"/>
        <end position="433"/>
    </location>
</feature>
<dbReference type="GO" id="GO:0006355">
    <property type="term" value="P:regulation of DNA-templated transcription"/>
    <property type="evidence" value="ECO:0007669"/>
    <property type="project" value="InterPro"/>
</dbReference>
<evidence type="ECO:0000256" key="3">
    <source>
        <dbReference type="ARBA" id="ARBA00019613"/>
    </source>
</evidence>
<feature type="compositionally biased region" description="Gly residues" evidence="10">
    <location>
        <begin position="437"/>
        <end position="447"/>
    </location>
</feature>
<comment type="subunit">
    <text evidence="9">Component of the Mediator complex.</text>
</comment>
<evidence type="ECO:0000256" key="1">
    <source>
        <dbReference type="ARBA" id="ARBA00004123"/>
    </source>
</evidence>
<comment type="function">
    <text evidence="9">Component of the Mediator complex, a coactivator involved in the regulated transcription of nearly all RNA polymerase II-dependent genes. Mediator functions as a bridge to convey information from gene-specific regulatory proteins to the basal RNA polymerase II transcription machinery. Mediator is recruited to promoters by direct interactions with regulatory proteins and serves as a scaffold for the assembly of a functional preinitiation complex with RNA polymerase II and the general transcription factors.</text>
</comment>
<evidence type="ECO:0000256" key="8">
    <source>
        <dbReference type="ARBA" id="ARBA00032016"/>
    </source>
</evidence>
<dbReference type="EnsemblMetazoa" id="XM_030975699">
    <property type="protein sequence ID" value="XP_030831559"/>
    <property type="gene ID" value="LOC593223"/>
</dbReference>
<dbReference type="InterPro" id="IPR019087">
    <property type="entry name" value="Med15_N"/>
</dbReference>
<dbReference type="InParanoid" id="A0A7M7N7H2"/>
<reference evidence="15" key="1">
    <citation type="submission" date="2015-02" db="EMBL/GenBank/DDBJ databases">
        <title>Genome sequencing for Strongylocentrotus purpuratus.</title>
        <authorList>
            <person name="Murali S."/>
            <person name="Liu Y."/>
            <person name="Vee V."/>
            <person name="English A."/>
            <person name="Wang M."/>
            <person name="Skinner E."/>
            <person name="Han Y."/>
            <person name="Muzny D.M."/>
            <person name="Worley K.C."/>
            <person name="Gibbs R.A."/>
        </authorList>
    </citation>
    <scope>NUCLEOTIDE SEQUENCE</scope>
</reference>
<keyword evidence="15" id="KW-1185">Reference proteome</keyword>
<comment type="similarity">
    <text evidence="2 9">Belongs to the Mediator complex subunit 15 family.</text>
</comment>
<feature type="compositionally biased region" description="Low complexity" evidence="10">
    <location>
        <begin position="156"/>
        <end position="175"/>
    </location>
</feature>
<evidence type="ECO:0000256" key="7">
    <source>
        <dbReference type="ARBA" id="ARBA00023242"/>
    </source>
</evidence>
<evidence type="ECO:0000259" key="12">
    <source>
        <dbReference type="Pfam" id="PF21538"/>
    </source>
</evidence>
<keyword evidence="5 9" id="KW-0010">Activator</keyword>
<dbReference type="Gene3D" id="1.10.246.20">
    <property type="entry name" value="Coactivator CBP, KIX domain"/>
    <property type="match status" value="1"/>
</dbReference>
<evidence type="ECO:0000313" key="14">
    <source>
        <dbReference type="EnsemblMetazoa" id="XP_030831559"/>
    </source>
</evidence>
<dbReference type="InterPro" id="IPR048385">
    <property type="entry name" value="Med15_central"/>
</dbReference>
<evidence type="ECO:0000256" key="5">
    <source>
        <dbReference type="ARBA" id="ARBA00023159"/>
    </source>
</evidence>
<evidence type="ECO:0000313" key="15">
    <source>
        <dbReference type="Proteomes" id="UP000007110"/>
    </source>
</evidence>
<dbReference type="Pfam" id="PF09606">
    <property type="entry name" value="Med15_N"/>
    <property type="match status" value="1"/>
</dbReference>